<dbReference type="Pfam" id="PF09954">
    <property type="entry name" value="DUF2188"/>
    <property type="match status" value="1"/>
</dbReference>
<dbReference type="InterPro" id="IPR018691">
    <property type="entry name" value="DUF2188"/>
</dbReference>
<accession>A0ABM6FGQ0</accession>
<evidence type="ECO:0000313" key="1">
    <source>
        <dbReference type="EMBL" id="AOZ11058.1"/>
    </source>
</evidence>
<dbReference type="Proteomes" id="UP000177515">
    <property type="component" value="Chromosome 2"/>
</dbReference>
<reference evidence="1 2" key="1">
    <citation type="submission" date="2016-10" db="EMBL/GenBank/DDBJ databases">
        <title>Complete genome sequences of three Cupriavidus strains isolated from various Malaysian environments.</title>
        <authorList>
            <person name="Abdullah A.A.-A."/>
            <person name="Shafie N.A.H."/>
            <person name="Lau N.S."/>
        </authorList>
    </citation>
    <scope>NUCLEOTIDE SEQUENCE [LARGE SCALE GENOMIC DNA]</scope>
    <source>
        <strain evidence="1 2">USMAA1020</strain>
    </source>
</reference>
<dbReference type="EMBL" id="CP017755">
    <property type="protein sequence ID" value="AOZ11058.1"/>
    <property type="molecule type" value="Genomic_DNA"/>
</dbReference>
<name>A0ABM6FGQ0_9BURK</name>
<organism evidence="1 2">
    <name type="scientific">Cupriavidus malaysiensis</name>
    <dbReference type="NCBI Taxonomy" id="367825"/>
    <lineage>
        <taxon>Bacteria</taxon>
        <taxon>Pseudomonadati</taxon>
        <taxon>Pseudomonadota</taxon>
        <taxon>Betaproteobacteria</taxon>
        <taxon>Burkholderiales</taxon>
        <taxon>Burkholderiaceae</taxon>
        <taxon>Cupriavidus</taxon>
    </lineage>
</organism>
<protein>
    <recommendedName>
        <fullName evidence="3">DUF2188 domain-containing protein</fullName>
    </recommendedName>
</protein>
<keyword evidence="2" id="KW-1185">Reference proteome</keyword>
<evidence type="ECO:0000313" key="2">
    <source>
        <dbReference type="Proteomes" id="UP000177515"/>
    </source>
</evidence>
<evidence type="ECO:0008006" key="3">
    <source>
        <dbReference type="Google" id="ProtNLM"/>
    </source>
</evidence>
<sequence>MTIATIQVACASNGQWEVVSDGPGGERCCFTSRAAAIAAGVQQAREHDALLIIRGVDDQLTERDLQPPTDPYVP</sequence>
<proteinExistence type="predicted"/>
<gene>
    <name evidence="1" type="ORF">BKK80_34080</name>
</gene>
<dbReference type="RefSeq" id="WP_071073553.1">
    <property type="nucleotide sequence ID" value="NZ_CP017755.1"/>
</dbReference>